<keyword evidence="6 7" id="KW-0472">Membrane</keyword>
<evidence type="ECO:0000256" key="6">
    <source>
        <dbReference type="ARBA" id="ARBA00023136"/>
    </source>
</evidence>
<comment type="subcellular location">
    <subcellularLocation>
        <location evidence="1">Cell membrane</location>
        <topology evidence="1">Multi-pass membrane protein</topology>
    </subcellularLocation>
</comment>
<feature type="transmembrane region" description="Helical" evidence="7">
    <location>
        <begin position="21"/>
        <end position="39"/>
    </location>
</feature>
<keyword evidence="3" id="KW-1003">Cell membrane</keyword>
<evidence type="ECO:0000256" key="7">
    <source>
        <dbReference type="SAM" id="Phobius"/>
    </source>
</evidence>
<proteinExistence type="inferred from homology"/>
<gene>
    <name evidence="8" type="ORF">B2A_11840</name>
</gene>
<reference evidence="8" key="2">
    <citation type="journal article" date="2014" name="ISME J.">
        <title>Microbial stratification in low pH oxic and suboxic macroscopic growths along an acid mine drainage.</title>
        <authorList>
            <person name="Mendez-Garcia C."/>
            <person name="Mesa V."/>
            <person name="Sprenger R.R."/>
            <person name="Richter M."/>
            <person name="Diez M.S."/>
            <person name="Solano J."/>
            <person name="Bargiela R."/>
            <person name="Golyshina O.V."/>
            <person name="Manteca A."/>
            <person name="Ramos J.L."/>
            <person name="Gallego J.R."/>
            <person name="Llorente I."/>
            <person name="Martins Dos Santos V.A."/>
            <person name="Jensen O.N."/>
            <person name="Pelaez A.I."/>
            <person name="Sanchez J."/>
            <person name="Ferrer M."/>
        </authorList>
    </citation>
    <scope>NUCLEOTIDE SEQUENCE</scope>
</reference>
<feature type="transmembrane region" description="Helical" evidence="7">
    <location>
        <begin position="83"/>
        <end position="103"/>
    </location>
</feature>
<evidence type="ECO:0000256" key="1">
    <source>
        <dbReference type="ARBA" id="ARBA00004651"/>
    </source>
</evidence>
<protein>
    <submittedName>
        <fullName evidence="8">Capsular polysaccharide repeat unit transporter</fullName>
    </submittedName>
</protein>
<dbReference type="EMBL" id="AUZZ01008558">
    <property type="protein sequence ID" value="EQD37149.1"/>
    <property type="molecule type" value="Genomic_DNA"/>
</dbReference>
<evidence type="ECO:0000313" key="8">
    <source>
        <dbReference type="EMBL" id="EQD37149.1"/>
    </source>
</evidence>
<evidence type="ECO:0000256" key="2">
    <source>
        <dbReference type="ARBA" id="ARBA00007430"/>
    </source>
</evidence>
<comment type="caution">
    <text evidence="8">The sequence shown here is derived from an EMBL/GenBank/DDBJ whole genome shotgun (WGS) entry which is preliminary data.</text>
</comment>
<feature type="transmembrane region" description="Helical" evidence="7">
    <location>
        <begin position="115"/>
        <end position="138"/>
    </location>
</feature>
<dbReference type="Pfam" id="PF13440">
    <property type="entry name" value="Polysacc_synt_3"/>
    <property type="match status" value="1"/>
</dbReference>
<dbReference type="GO" id="GO:0005886">
    <property type="term" value="C:plasma membrane"/>
    <property type="evidence" value="ECO:0007669"/>
    <property type="project" value="UniProtKB-SubCell"/>
</dbReference>
<evidence type="ECO:0000256" key="3">
    <source>
        <dbReference type="ARBA" id="ARBA00022475"/>
    </source>
</evidence>
<organism evidence="8">
    <name type="scientific">mine drainage metagenome</name>
    <dbReference type="NCBI Taxonomy" id="410659"/>
    <lineage>
        <taxon>unclassified sequences</taxon>
        <taxon>metagenomes</taxon>
        <taxon>ecological metagenomes</taxon>
    </lineage>
</organism>
<reference evidence="8" key="1">
    <citation type="submission" date="2013-08" db="EMBL/GenBank/DDBJ databases">
        <authorList>
            <person name="Mendez C."/>
            <person name="Richter M."/>
            <person name="Ferrer M."/>
            <person name="Sanchez J."/>
        </authorList>
    </citation>
    <scope>NUCLEOTIDE SEQUENCE</scope>
</reference>
<feature type="non-terminal residue" evidence="8">
    <location>
        <position position="150"/>
    </location>
</feature>
<comment type="similarity">
    <text evidence="2">Belongs to the polysaccharide synthase family.</text>
</comment>
<sequence>MNNTIRNKLTTGVFWSFAEQFGRRGITVVVTVLLAHYIAPHNFGLISVLAVVIAFANVFMDAGIKEAIIRLREPSLLDLDTAFYANLIFSVIACFIILMSAPYISEFYSEPRLKILIEVASLSIIANAMQAVPSAVLARKLDFKRQFKVN</sequence>
<feature type="transmembrane region" description="Helical" evidence="7">
    <location>
        <begin position="45"/>
        <end position="62"/>
    </location>
</feature>
<evidence type="ECO:0000256" key="4">
    <source>
        <dbReference type="ARBA" id="ARBA00022692"/>
    </source>
</evidence>
<keyword evidence="5 7" id="KW-1133">Transmembrane helix</keyword>
<name>T1A8E6_9ZZZZ</name>
<dbReference type="PANTHER" id="PTHR30250">
    <property type="entry name" value="PST FAMILY PREDICTED COLANIC ACID TRANSPORTER"/>
    <property type="match status" value="1"/>
</dbReference>
<evidence type="ECO:0000256" key="5">
    <source>
        <dbReference type="ARBA" id="ARBA00022989"/>
    </source>
</evidence>
<accession>T1A8E6</accession>
<dbReference type="AlphaFoldDB" id="T1A8E6"/>
<keyword evidence="4 7" id="KW-0812">Transmembrane</keyword>
<dbReference type="PANTHER" id="PTHR30250:SF10">
    <property type="entry name" value="LIPOPOLYSACCHARIDE BIOSYNTHESIS PROTEIN WZXC"/>
    <property type="match status" value="1"/>
</dbReference>
<dbReference type="InterPro" id="IPR050833">
    <property type="entry name" value="Poly_Biosynth_Transport"/>
</dbReference>